<evidence type="ECO:0000313" key="3">
    <source>
        <dbReference type="Proteomes" id="UP000191153"/>
    </source>
</evidence>
<accession>A0A1T4P4S9</accession>
<protein>
    <submittedName>
        <fullName evidence="2">Uncharacterized protein</fullName>
    </submittedName>
</protein>
<reference evidence="2 3" key="1">
    <citation type="submission" date="2017-02" db="EMBL/GenBank/DDBJ databases">
        <authorList>
            <person name="Peterson S.W."/>
        </authorList>
    </citation>
    <scope>NUCLEOTIDE SEQUENCE [LARGE SCALE GENOMIC DNA]</scope>
    <source>
        <strain evidence="2 3">ATCC 700028</strain>
    </source>
</reference>
<keyword evidence="1" id="KW-1133">Transmembrane helix</keyword>
<organism evidence="2 3">
    <name type="scientific">Cetobacterium ceti</name>
    <dbReference type="NCBI Taxonomy" id="180163"/>
    <lineage>
        <taxon>Bacteria</taxon>
        <taxon>Fusobacteriati</taxon>
        <taxon>Fusobacteriota</taxon>
        <taxon>Fusobacteriia</taxon>
        <taxon>Fusobacteriales</taxon>
        <taxon>Fusobacteriaceae</taxon>
        <taxon>Cetobacterium</taxon>
    </lineage>
</organism>
<sequence>MRKLRLISRIIGAFVGFGGIVLKYNTLGVIIACVVSVVISECICDIVQKKK</sequence>
<gene>
    <name evidence="2" type="ORF">SAMN02745174_01771</name>
</gene>
<name>A0A1T4P4S9_9FUSO</name>
<dbReference type="AlphaFoldDB" id="A0A1T4P4S9"/>
<dbReference type="EMBL" id="FUWX01000013">
    <property type="protein sequence ID" value="SJZ86514.1"/>
    <property type="molecule type" value="Genomic_DNA"/>
</dbReference>
<feature type="transmembrane region" description="Helical" evidence="1">
    <location>
        <begin position="7"/>
        <end position="22"/>
    </location>
</feature>
<evidence type="ECO:0000256" key="1">
    <source>
        <dbReference type="SAM" id="Phobius"/>
    </source>
</evidence>
<keyword evidence="1" id="KW-0812">Transmembrane</keyword>
<dbReference type="STRING" id="180163.SAMN02745174_01771"/>
<dbReference type="RefSeq" id="WP_159443603.1">
    <property type="nucleotide sequence ID" value="NZ_FUWX01000013.1"/>
</dbReference>
<keyword evidence="1" id="KW-0472">Membrane</keyword>
<keyword evidence="3" id="KW-1185">Reference proteome</keyword>
<dbReference type="Proteomes" id="UP000191153">
    <property type="component" value="Unassembled WGS sequence"/>
</dbReference>
<evidence type="ECO:0000313" key="2">
    <source>
        <dbReference type="EMBL" id="SJZ86514.1"/>
    </source>
</evidence>
<proteinExistence type="predicted"/>